<evidence type="ECO:0000313" key="3">
    <source>
        <dbReference type="EMBL" id="QCP52361.1"/>
    </source>
</evidence>
<dbReference type="Proteomes" id="UP000298656">
    <property type="component" value="Chromosome 2"/>
</dbReference>
<feature type="transmembrane region" description="Helical" evidence="2">
    <location>
        <begin position="12"/>
        <end position="32"/>
    </location>
</feature>
<name>A0A4P8IVB1_9BURK</name>
<keyword evidence="2" id="KW-0812">Transmembrane</keyword>
<proteinExistence type="predicted"/>
<feature type="compositionally biased region" description="Basic and acidic residues" evidence="1">
    <location>
        <begin position="98"/>
        <end position="107"/>
    </location>
</feature>
<dbReference type="AlphaFoldDB" id="A0A4P8IVB1"/>
<evidence type="ECO:0000256" key="1">
    <source>
        <dbReference type="SAM" id="MobiDB-lite"/>
    </source>
</evidence>
<feature type="region of interest" description="Disordered" evidence="1">
    <location>
        <begin position="88"/>
        <end position="107"/>
    </location>
</feature>
<reference evidence="3 4" key="1">
    <citation type="submission" date="2019-05" db="EMBL/GenBank/DDBJ databases">
        <title>Burkholderia sp. DHOD12, isolated from subtropical forest soil.</title>
        <authorList>
            <person name="Gao Z.-H."/>
            <person name="Qiu L.-H."/>
        </authorList>
    </citation>
    <scope>NUCLEOTIDE SEQUENCE [LARGE SCALE GENOMIC DNA]</scope>
    <source>
        <strain evidence="3 4">DHOD12</strain>
    </source>
</reference>
<dbReference type="KEGG" id="tvl:FAZ95_24595"/>
<protein>
    <submittedName>
        <fullName evidence="3">Uncharacterized protein</fullName>
    </submittedName>
</protein>
<dbReference type="OrthoDB" id="123053at2"/>
<accession>A0A4P8IVB1</accession>
<gene>
    <name evidence="3" type="ORF">FAZ95_24595</name>
</gene>
<evidence type="ECO:0000256" key="2">
    <source>
        <dbReference type="SAM" id="Phobius"/>
    </source>
</evidence>
<organism evidence="3 4">
    <name type="scientific">Trinickia violacea</name>
    <dbReference type="NCBI Taxonomy" id="2571746"/>
    <lineage>
        <taxon>Bacteria</taxon>
        <taxon>Pseudomonadati</taxon>
        <taxon>Pseudomonadota</taxon>
        <taxon>Betaproteobacteria</taxon>
        <taxon>Burkholderiales</taxon>
        <taxon>Burkholderiaceae</taxon>
        <taxon>Trinickia</taxon>
    </lineage>
</organism>
<sequence>MKFKARHFGKVLLVLAGIAVLGVVVMLLWNWIVPAVFAGGRAIGYWQALGLLVLSRILFGGFRGHGGWGGHRHWRRWERMTPEERERFLKDASSVSGKRQEDQPWAG</sequence>
<feature type="transmembrane region" description="Helical" evidence="2">
    <location>
        <begin position="44"/>
        <end position="62"/>
    </location>
</feature>
<dbReference type="EMBL" id="CP040078">
    <property type="protein sequence ID" value="QCP52361.1"/>
    <property type="molecule type" value="Genomic_DNA"/>
</dbReference>
<keyword evidence="4" id="KW-1185">Reference proteome</keyword>
<dbReference type="RefSeq" id="WP_137335134.1">
    <property type="nucleotide sequence ID" value="NZ_CP040078.1"/>
</dbReference>
<evidence type="ECO:0000313" key="4">
    <source>
        <dbReference type="Proteomes" id="UP000298656"/>
    </source>
</evidence>
<keyword evidence="2" id="KW-0472">Membrane</keyword>
<keyword evidence="2" id="KW-1133">Transmembrane helix</keyword>